<dbReference type="EMBL" id="JAIWYP010000003">
    <property type="protein sequence ID" value="KAH3844693.1"/>
    <property type="molecule type" value="Genomic_DNA"/>
</dbReference>
<proteinExistence type="predicted"/>
<evidence type="ECO:0000256" key="4">
    <source>
        <dbReference type="ARBA" id="ARBA00023136"/>
    </source>
</evidence>
<keyword evidence="4 5" id="KW-0472">Membrane</keyword>
<dbReference type="Pfam" id="PF07690">
    <property type="entry name" value="MFS_1"/>
    <property type="match status" value="1"/>
</dbReference>
<dbReference type="GO" id="GO:0016020">
    <property type="term" value="C:membrane"/>
    <property type="evidence" value="ECO:0007669"/>
    <property type="project" value="UniProtKB-SubCell"/>
</dbReference>
<dbReference type="PANTHER" id="PTHR23507:SF1">
    <property type="entry name" value="FI18259P1-RELATED"/>
    <property type="match status" value="1"/>
</dbReference>
<evidence type="ECO:0000256" key="3">
    <source>
        <dbReference type="ARBA" id="ARBA00022989"/>
    </source>
</evidence>
<evidence type="ECO:0000313" key="8">
    <source>
        <dbReference type="Proteomes" id="UP000828390"/>
    </source>
</evidence>
<accession>A0A9D4QVN1</accession>
<comment type="caution">
    <text evidence="7">The sequence shown here is derived from an EMBL/GenBank/DDBJ whole genome shotgun (WGS) entry which is preliminary data.</text>
</comment>
<feature type="transmembrane region" description="Helical" evidence="5">
    <location>
        <begin position="137"/>
        <end position="163"/>
    </location>
</feature>
<dbReference type="InterPro" id="IPR036259">
    <property type="entry name" value="MFS_trans_sf"/>
</dbReference>
<dbReference type="Gene3D" id="1.20.1250.20">
    <property type="entry name" value="MFS general substrate transporter like domains"/>
    <property type="match status" value="1"/>
</dbReference>
<feature type="transmembrane region" description="Helical" evidence="5">
    <location>
        <begin position="268"/>
        <end position="293"/>
    </location>
</feature>
<comment type="subcellular location">
    <subcellularLocation>
        <location evidence="1">Membrane</location>
        <topology evidence="1">Multi-pass membrane protein</topology>
    </subcellularLocation>
</comment>
<keyword evidence="8" id="KW-1185">Reference proteome</keyword>
<sequence length="480" mass="52802">MGYTITIGRRVFDLKSVTVEPVMFIYMFNVFLQVITFQALVYDKVCQKEFNTTVCQNLDNKSFASEEDIVQKNTSTWLLYSNITMGIPALLTVLLLLGPWGDRVGRKVPVILPIIGAILSNVSNLVNSVYMSAPLGYLLIGNFCSGIFGGYIGALMSMYTYVAHISSPEYRTIKIGILEAMIFLSGTLGTATSGVMLDRTSYVFVFSLMTGLLIVLLVYTCLWVDNIKPENDSQSEGPANGCGLLLGVLKDVVMCVYNGRHNKNFLNLVLLTLTLFLLMLVMVGENDIILIYTRYHPFEWSQTTLGLFKGTESFLRGMGMLLLMPLCKKVFGMQDTSVMLAGLISKSIALLFIGLSSNTAMMFAGAVTGVLQGFGSAAIRSQCSSMVPSNQQGKMFSLIALFESLASLVATSLFNTVYNKTLDFYHGFSFLMASAIVGIGVAVGIVLHIRIRRDGLQVYNQLEDEHLEIHHASVEPEVET</sequence>
<dbReference type="PANTHER" id="PTHR23507">
    <property type="entry name" value="ZGC:174356"/>
    <property type="match status" value="1"/>
</dbReference>
<evidence type="ECO:0000256" key="2">
    <source>
        <dbReference type="ARBA" id="ARBA00022692"/>
    </source>
</evidence>
<dbReference type="AlphaFoldDB" id="A0A9D4QVN1"/>
<dbReference type="SUPFAM" id="SSF103473">
    <property type="entry name" value="MFS general substrate transporter"/>
    <property type="match status" value="1"/>
</dbReference>
<keyword evidence="3 5" id="KW-1133">Transmembrane helix</keyword>
<feature type="transmembrane region" description="Helical" evidence="5">
    <location>
        <begin position="21"/>
        <end position="41"/>
    </location>
</feature>
<evidence type="ECO:0000256" key="5">
    <source>
        <dbReference type="SAM" id="Phobius"/>
    </source>
</evidence>
<dbReference type="InterPro" id="IPR020846">
    <property type="entry name" value="MFS_dom"/>
</dbReference>
<evidence type="ECO:0000259" key="6">
    <source>
        <dbReference type="PROSITE" id="PS50850"/>
    </source>
</evidence>
<feature type="transmembrane region" description="Helical" evidence="5">
    <location>
        <begin position="424"/>
        <end position="447"/>
    </location>
</feature>
<keyword evidence="2 5" id="KW-0812">Transmembrane</keyword>
<reference evidence="7" key="1">
    <citation type="journal article" date="2019" name="bioRxiv">
        <title>The Genome of the Zebra Mussel, Dreissena polymorpha: A Resource for Invasive Species Research.</title>
        <authorList>
            <person name="McCartney M.A."/>
            <person name="Auch B."/>
            <person name="Kono T."/>
            <person name="Mallez S."/>
            <person name="Zhang Y."/>
            <person name="Obille A."/>
            <person name="Becker A."/>
            <person name="Abrahante J.E."/>
            <person name="Garbe J."/>
            <person name="Badalamenti J.P."/>
            <person name="Herman A."/>
            <person name="Mangelson H."/>
            <person name="Liachko I."/>
            <person name="Sullivan S."/>
            <person name="Sone E.D."/>
            <person name="Koren S."/>
            <person name="Silverstein K.A.T."/>
            <person name="Beckman K.B."/>
            <person name="Gohl D.M."/>
        </authorList>
    </citation>
    <scope>NUCLEOTIDE SEQUENCE</scope>
    <source>
        <strain evidence="7">Duluth1</strain>
        <tissue evidence="7">Whole animal</tissue>
    </source>
</reference>
<dbReference type="OrthoDB" id="419734at2759"/>
<organism evidence="7 8">
    <name type="scientific">Dreissena polymorpha</name>
    <name type="common">Zebra mussel</name>
    <name type="synonym">Mytilus polymorpha</name>
    <dbReference type="NCBI Taxonomy" id="45954"/>
    <lineage>
        <taxon>Eukaryota</taxon>
        <taxon>Metazoa</taxon>
        <taxon>Spiralia</taxon>
        <taxon>Lophotrochozoa</taxon>
        <taxon>Mollusca</taxon>
        <taxon>Bivalvia</taxon>
        <taxon>Autobranchia</taxon>
        <taxon>Heteroconchia</taxon>
        <taxon>Euheterodonta</taxon>
        <taxon>Imparidentia</taxon>
        <taxon>Neoheterodontei</taxon>
        <taxon>Myida</taxon>
        <taxon>Dreissenoidea</taxon>
        <taxon>Dreissenidae</taxon>
        <taxon>Dreissena</taxon>
    </lineage>
</organism>
<gene>
    <name evidence="7" type="ORF">DPMN_086954</name>
</gene>
<dbReference type="Proteomes" id="UP000828390">
    <property type="component" value="Unassembled WGS sequence"/>
</dbReference>
<name>A0A9D4QVN1_DREPO</name>
<feature type="transmembrane region" description="Helical" evidence="5">
    <location>
        <begin position="202"/>
        <end position="224"/>
    </location>
</feature>
<feature type="domain" description="Major facilitator superfamily (MFS) profile" evidence="6">
    <location>
        <begin position="22"/>
        <end position="452"/>
    </location>
</feature>
<evidence type="ECO:0000256" key="1">
    <source>
        <dbReference type="ARBA" id="ARBA00004141"/>
    </source>
</evidence>
<dbReference type="InterPro" id="IPR011701">
    <property type="entry name" value="MFS"/>
</dbReference>
<evidence type="ECO:0000313" key="7">
    <source>
        <dbReference type="EMBL" id="KAH3844693.1"/>
    </source>
</evidence>
<feature type="transmembrane region" description="Helical" evidence="5">
    <location>
        <begin position="77"/>
        <end position="98"/>
    </location>
</feature>
<protein>
    <recommendedName>
        <fullName evidence="6">Major facilitator superfamily (MFS) profile domain-containing protein</fullName>
    </recommendedName>
</protein>
<feature type="transmembrane region" description="Helical" evidence="5">
    <location>
        <begin position="395"/>
        <end position="418"/>
    </location>
</feature>
<reference evidence="7" key="2">
    <citation type="submission" date="2020-11" db="EMBL/GenBank/DDBJ databases">
        <authorList>
            <person name="McCartney M.A."/>
            <person name="Auch B."/>
            <person name="Kono T."/>
            <person name="Mallez S."/>
            <person name="Becker A."/>
            <person name="Gohl D.M."/>
            <person name="Silverstein K.A.T."/>
            <person name="Koren S."/>
            <person name="Bechman K.B."/>
            <person name="Herman A."/>
            <person name="Abrahante J.E."/>
            <person name="Garbe J."/>
        </authorList>
    </citation>
    <scope>NUCLEOTIDE SEQUENCE</scope>
    <source>
        <strain evidence="7">Duluth1</strain>
        <tissue evidence="7">Whole animal</tissue>
    </source>
</reference>
<feature type="transmembrane region" description="Helical" evidence="5">
    <location>
        <begin position="175"/>
        <end position="196"/>
    </location>
</feature>
<dbReference type="PROSITE" id="PS50850">
    <property type="entry name" value="MFS"/>
    <property type="match status" value="1"/>
</dbReference>
<dbReference type="GO" id="GO:0022857">
    <property type="term" value="F:transmembrane transporter activity"/>
    <property type="evidence" value="ECO:0007669"/>
    <property type="project" value="InterPro"/>
</dbReference>